<dbReference type="Pfam" id="PF07980">
    <property type="entry name" value="SusD_RagB"/>
    <property type="match status" value="1"/>
</dbReference>
<evidence type="ECO:0000256" key="3">
    <source>
        <dbReference type="ARBA" id="ARBA00022729"/>
    </source>
</evidence>
<keyword evidence="4" id="KW-0472">Membrane</keyword>
<comment type="caution">
    <text evidence="9">The sequence shown here is derived from an EMBL/GenBank/DDBJ whole genome shotgun (WGS) entry which is preliminary data.</text>
</comment>
<dbReference type="PROSITE" id="PS51257">
    <property type="entry name" value="PROKAR_LIPOPROTEIN"/>
    <property type="match status" value="1"/>
</dbReference>
<evidence type="ECO:0000259" key="8">
    <source>
        <dbReference type="Pfam" id="PF14322"/>
    </source>
</evidence>
<organism evidence="9 10">
    <name type="scientific">Compostibacter hankyongensis</name>
    <dbReference type="NCBI Taxonomy" id="1007089"/>
    <lineage>
        <taxon>Bacteria</taxon>
        <taxon>Pseudomonadati</taxon>
        <taxon>Bacteroidota</taxon>
        <taxon>Chitinophagia</taxon>
        <taxon>Chitinophagales</taxon>
        <taxon>Chitinophagaceae</taxon>
        <taxon>Compostibacter</taxon>
    </lineage>
</organism>
<comment type="similarity">
    <text evidence="2">Belongs to the SusD family.</text>
</comment>
<dbReference type="Pfam" id="PF14322">
    <property type="entry name" value="SusD-like_3"/>
    <property type="match status" value="1"/>
</dbReference>
<feature type="domain" description="SusD-like N-terminal" evidence="8">
    <location>
        <begin position="74"/>
        <end position="224"/>
    </location>
</feature>
<accession>A0ABP8FNF2</accession>
<reference evidence="10" key="1">
    <citation type="journal article" date="2019" name="Int. J. Syst. Evol. Microbiol.">
        <title>The Global Catalogue of Microorganisms (GCM) 10K type strain sequencing project: providing services to taxonomists for standard genome sequencing and annotation.</title>
        <authorList>
            <consortium name="The Broad Institute Genomics Platform"/>
            <consortium name="The Broad Institute Genome Sequencing Center for Infectious Disease"/>
            <person name="Wu L."/>
            <person name="Ma J."/>
        </authorList>
    </citation>
    <scope>NUCLEOTIDE SEQUENCE [LARGE SCALE GENOMIC DNA]</scope>
    <source>
        <strain evidence="10">JCM 17664</strain>
    </source>
</reference>
<protein>
    <submittedName>
        <fullName evidence="9">RagB/SusD family nutrient uptake outer membrane protein</fullName>
    </submittedName>
</protein>
<gene>
    <name evidence="9" type="ORF">GCM10023143_14660</name>
</gene>
<evidence type="ECO:0000256" key="6">
    <source>
        <dbReference type="SAM" id="SignalP"/>
    </source>
</evidence>
<dbReference type="SUPFAM" id="SSF48452">
    <property type="entry name" value="TPR-like"/>
    <property type="match status" value="1"/>
</dbReference>
<dbReference type="InterPro" id="IPR011990">
    <property type="entry name" value="TPR-like_helical_dom_sf"/>
</dbReference>
<dbReference type="RefSeq" id="WP_344977767.1">
    <property type="nucleotide sequence ID" value="NZ_BAABFN010000002.1"/>
</dbReference>
<evidence type="ECO:0000256" key="1">
    <source>
        <dbReference type="ARBA" id="ARBA00004442"/>
    </source>
</evidence>
<evidence type="ECO:0000256" key="2">
    <source>
        <dbReference type="ARBA" id="ARBA00006275"/>
    </source>
</evidence>
<keyword evidence="10" id="KW-1185">Reference proteome</keyword>
<feature type="domain" description="RagB/SusD" evidence="7">
    <location>
        <begin position="340"/>
        <end position="624"/>
    </location>
</feature>
<evidence type="ECO:0000259" key="7">
    <source>
        <dbReference type="Pfam" id="PF07980"/>
    </source>
</evidence>
<sequence>MQKIKKISLLLLFGLSCSCNYLDIVPDDVATIDNAFVMRSAAEKFLFTCYSYLPNEDNLQEDPAFFAGDECWYYAVSNNPWNIARGSQNIVDPYVDYWDGTRSGISCYKAIRDCNIFLEKIDGVPDLDDFERDRWVAEVNFLKAYYHWLLLQMYGPVPIMDKNLPVSSGTEAVKVERQPVDSCFTYIINLIDSAAMNLPDRIENEATERGRITKGIALAIKARILVNAASPLFNGNPDYASFTDKKGQHLFPSQADPEKWKRAAQACKEAIDFCEAQGAKLYHWEPNREGLSDTTITKMDIRNAITEKWNPEIIWADPNSVADRLQWYSQARLLPEATPNIQSLYAPTLRMAELFYTNHGVPITEDKTWDYTERYSLRTATAADKFDIKEGYQTVGLHFSREPRFYADLGFDGGIWYGQGRFDDKDPYYVQAKMGQAAARKDVAYYSVTGYWPKKLVNFNNSVSTGISYGAEPYPWPRIRLAELYLSYAEALNESQGPVSDVYRYLDMIRERAGIPSVENAWSQYAKDAGKYRTRDGLRDIIHQERLIELAFEGQRFWDLRRWKEAEKVLNAPIMGWNTEAEEAGNYYRVQILYNQRFEKKDYLWPIKEQEMIDNEKLVQNPGW</sequence>
<feature type="chain" id="PRO_5046414542" evidence="6">
    <location>
        <begin position="22"/>
        <end position="624"/>
    </location>
</feature>
<evidence type="ECO:0000313" key="10">
    <source>
        <dbReference type="Proteomes" id="UP001501207"/>
    </source>
</evidence>
<feature type="signal peptide" evidence="6">
    <location>
        <begin position="1"/>
        <end position="21"/>
    </location>
</feature>
<dbReference type="InterPro" id="IPR033985">
    <property type="entry name" value="SusD-like_N"/>
</dbReference>
<evidence type="ECO:0000256" key="5">
    <source>
        <dbReference type="ARBA" id="ARBA00023237"/>
    </source>
</evidence>
<dbReference type="InterPro" id="IPR012944">
    <property type="entry name" value="SusD_RagB_dom"/>
</dbReference>
<keyword evidence="5" id="KW-0998">Cell outer membrane</keyword>
<dbReference type="EMBL" id="BAABFN010000002">
    <property type="protein sequence ID" value="GAA4307750.1"/>
    <property type="molecule type" value="Genomic_DNA"/>
</dbReference>
<dbReference type="Gene3D" id="1.25.40.390">
    <property type="match status" value="1"/>
</dbReference>
<keyword evidence="3 6" id="KW-0732">Signal</keyword>
<dbReference type="Proteomes" id="UP001501207">
    <property type="component" value="Unassembled WGS sequence"/>
</dbReference>
<comment type="subcellular location">
    <subcellularLocation>
        <location evidence="1">Cell outer membrane</location>
    </subcellularLocation>
</comment>
<evidence type="ECO:0000256" key="4">
    <source>
        <dbReference type="ARBA" id="ARBA00023136"/>
    </source>
</evidence>
<proteinExistence type="inferred from homology"/>
<evidence type="ECO:0000313" key="9">
    <source>
        <dbReference type="EMBL" id="GAA4307750.1"/>
    </source>
</evidence>
<name>A0ABP8FNF2_9BACT</name>